<name>A0A284S1M5_ARMOS</name>
<gene>
    <name evidence="4" type="ORF">ARMOST_18370</name>
</gene>
<evidence type="ECO:0000256" key="1">
    <source>
        <dbReference type="ARBA" id="ARBA00001968"/>
    </source>
</evidence>
<dbReference type="InterPro" id="IPR027806">
    <property type="entry name" value="HARBI1_dom"/>
</dbReference>
<proteinExistence type="predicted"/>
<dbReference type="OMA" id="WSSAREC"/>
<dbReference type="Pfam" id="PF13359">
    <property type="entry name" value="DDE_Tnp_4"/>
    <property type="match status" value="1"/>
</dbReference>
<protein>
    <recommendedName>
        <fullName evidence="3">DDE Tnp4 domain-containing protein</fullName>
    </recommendedName>
</protein>
<evidence type="ECO:0000313" key="4">
    <source>
        <dbReference type="EMBL" id="SJL14894.1"/>
    </source>
</evidence>
<reference evidence="5" key="1">
    <citation type="journal article" date="2017" name="Nat. Ecol. Evol.">
        <title>Genome expansion and lineage-specific genetic innovations in the forest pathogenic fungi Armillaria.</title>
        <authorList>
            <person name="Sipos G."/>
            <person name="Prasanna A.N."/>
            <person name="Walter M.C."/>
            <person name="O'Connor E."/>
            <person name="Balint B."/>
            <person name="Krizsan K."/>
            <person name="Kiss B."/>
            <person name="Hess J."/>
            <person name="Varga T."/>
            <person name="Slot J."/>
            <person name="Riley R."/>
            <person name="Boka B."/>
            <person name="Rigling D."/>
            <person name="Barry K."/>
            <person name="Lee J."/>
            <person name="Mihaltcheva S."/>
            <person name="LaButti K."/>
            <person name="Lipzen A."/>
            <person name="Waldron R."/>
            <person name="Moloney N.M."/>
            <person name="Sperisen C."/>
            <person name="Kredics L."/>
            <person name="Vagvoelgyi C."/>
            <person name="Patrignani A."/>
            <person name="Fitzpatrick D."/>
            <person name="Nagy I."/>
            <person name="Doyle S."/>
            <person name="Anderson J.B."/>
            <person name="Grigoriev I.V."/>
            <person name="Gueldener U."/>
            <person name="Muensterkoetter M."/>
            <person name="Nagy L.G."/>
        </authorList>
    </citation>
    <scope>NUCLEOTIDE SEQUENCE [LARGE SCALE GENOMIC DNA]</scope>
    <source>
        <strain evidence="5">C18/9</strain>
    </source>
</reference>
<sequence length="331" mass="37387">MGIDVATFRLLLEGPNGFGESWSCTPIPRLDVSTMGQPRLGARSLDAAGALGMTLHYLGSAMLEVSLQQIFALIPSTISRYLTFSKTILLARLRRMEEASIHLPRTPEEYMADSDLICEAEDPEIENATYNGWKSSHCINNVLAFSPRGVIIDAALNAPGSWHDAHVARPIFERLRVQVPDSYFLVADTAFPWGTASIAGKIRAAMKGGERIPAEQRAQEEFLRFDRQLLSYRQTVEWGMRMMQGSFGRLRVPLPINDASARQQLLELCVRLANVRTNCVGLNEIRKVYFKTWKELEDERLWTNLGEMMFGDIRRHDRVSRFHVVVASDET</sequence>
<evidence type="ECO:0000313" key="5">
    <source>
        <dbReference type="Proteomes" id="UP000219338"/>
    </source>
</evidence>
<keyword evidence="2" id="KW-0479">Metal-binding</keyword>
<dbReference type="PANTHER" id="PTHR48471:SF1">
    <property type="entry name" value="DDE TNP4 DOMAIN-CONTAINING PROTEIN"/>
    <property type="match status" value="1"/>
</dbReference>
<dbReference type="AlphaFoldDB" id="A0A284S1M5"/>
<comment type="cofactor">
    <cofactor evidence="1">
        <name>a divalent metal cation</name>
        <dbReference type="ChEBI" id="CHEBI:60240"/>
    </cofactor>
</comment>
<dbReference type="GO" id="GO:0046872">
    <property type="term" value="F:metal ion binding"/>
    <property type="evidence" value="ECO:0007669"/>
    <property type="project" value="UniProtKB-KW"/>
</dbReference>
<dbReference type="OrthoDB" id="78198at2759"/>
<evidence type="ECO:0000259" key="3">
    <source>
        <dbReference type="Pfam" id="PF13359"/>
    </source>
</evidence>
<dbReference type="Proteomes" id="UP000219338">
    <property type="component" value="Unassembled WGS sequence"/>
</dbReference>
<keyword evidence="5" id="KW-1185">Reference proteome</keyword>
<evidence type="ECO:0000256" key="2">
    <source>
        <dbReference type="ARBA" id="ARBA00022723"/>
    </source>
</evidence>
<dbReference type="PANTHER" id="PTHR48471">
    <property type="entry name" value="DDE TNP4 DOMAIN-CONTAINING PROTEIN"/>
    <property type="match status" value="1"/>
</dbReference>
<accession>A0A284S1M5</accession>
<dbReference type="EMBL" id="FUEG01000026">
    <property type="protein sequence ID" value="SJL14894.1"/>
    <property type="molecule type" value="Genomic_DNA"/>
</dbReference>
<organism evidence="4 5">
    <name type="scientific">Armillaria ostoyae</name>
    <name type="common">Armillaria root rot fungus</name>
    <dbReference type="NCBI Taxonomy" id="47428"/>
    <lineage>
        <taxon>Eukaryota</taxon>
        <taxon>Fungi</taxon>
        <taxon>Dikarya</taxon>
        <taxon>Basidiomycota</taxon>
        <taxon>Agaricomycotina</taxon>
        <taxon>Agaricomycetes</taxon>
        <taxon>Agaricomycetidae</taxon>
        <taxon>Agaricales</taxon>
        <taxon>Marasmiineae</taxon>
        <taxon>Physalacriaceae</taxon>
        <taxon>Armillaria</taxon>
    </lineage>
</organism>
<feature type="domain" description="DDE Tnp4" evidence="3">
    <location>
        <begin position="122"/>
        <end position="274"/>
    </location>
</feature>